<dbReference type="InterPro" id="IPR043128">
    <property type="entry name" value="Rev_trsase/Diguanyl_cyclase"/>
</dbReference>
<dbReference type="InterPro" id="IPR041577">
    <property type="entry name" value="RT_RNaseH_2"/>
</dbReference>
<evidence type="ECO:0000259" key="5">
    <source>
        <dbReference type="PROSITE" id="PS50878"/>
    </source>
</evidence>
<keyword evidence="8" id="KW-1185">Reference proteome</keyword>
<evidence type="ECO:0000313" key="8">
    <source>
        <dbReference type="Proteomes" id="UP001235939"/>
    </source>
</evidence>
<feature type="region of interest" description="Disordered" evidence="3">
    <location>
        <begin position="2012"/>
        <end position="2035"/>
    </location>
</feature>
<dbReference type="Gene3D" id="4.10.60.10">
    <property type="entry name" value="Zinc finger, CCHC-type"/>
    <property type="match status" value="1"/>
</dbReference>
<dbReference type="InterPro" id="IPR001878">
    <property type="entry name" value="Znf_CCHC"/>
</dbReference>
<dbReference type="SUPFAM" id="SSF56672">
    <property type="entry name" value="DNA/RNA polymerases"/>
    <property type="match status" value="2"/>
</dbReference>
<organism evidence="7 8">
    <name type="scientific">Cordylochernes scorpioides</name>
    <dbReference type="NCBI Taxonomy" id="51811"/>
    <lineage>
        <taxon>Eukaryota</taxon>
        <taxon>Metazoa</taxon>
        <taxon>Ecdysozoa</taxon>
        <taxon>Arthropoda</taxon>
        <taxon>Chelicerata</taxon>
        <taxon>Arachnida</taxon>
        <taxon>Pseudoscorpiones</taxon>
        <taxon>Cheliferoidea</taxon>
        <taxon>Chernetidae</taxon>
        <taxon>Cordylochernes</taxon>
    </lineage>
</organism>
<dbReference type="PROSITE" id="PS50878">
    <property type="entry name" value="RT_POL"/>
    <property type="match status" value="1"/>
</dbReference>
<feature type="domain" description="Reverse transcriptase" evidence="5">
    <location>
        <begin position="453"/>
        <end position="631"/>
    </location>
</feature>
<dbReference type="Pfam" id="PF17919">
    <property type="entry name" value="RT_RNaseH_2"/>
    <property type="match status" value="2"/>
</dbReference>
<dbReference type="SMART" id="SM00343">
    <property type="entry name" value="ZnF_C2HC"/>
    <property type="match status" value="3"/>
</dbReference>
<dbReference type="InterPro" id="IPR001584">
    <property type="entry name" value="Integrase_cat-core"/>
</dbReference>
<feature type="compositionally biased region" description="Polar residues" evidence="3">
    <location>
        <begin position="1481"/>
        <end position="1493"/>
    </location>
</feature>
<dbReference type="SUPFAM" id="SSF53098">
    <property type="entry name" value="Ribonuclease H-like"/>
    <property type="match status" value="1"/>
</dbReference>
<evidence type="ECO:0000256" key="3">
    <source>
        <dbReference type="SAM" id="MobiDB-lite"/>
    </source>
</evidence>
<feature type="region of interest" description="Disordered" evidence="3">
    <location>
        <begin position="1474"/>
        <end position="1520"/>
    </location>
</feature>
<dbReference type="InterPro" id="IPR041588">
    <property type="entry name" value="Integrase_H2C2"/>
</dbReference>
<dbReference type="CDD" id="cd09274">
    <property type="entry name" value="RNase_HI_RT_Ty3"/>
    <property type="match status" value="2"/>
</dbReference>
<dbReference type="Gene3D" id="1.10.340.70">
    <property type="match status" value="2"/>
</dbReference>
<dbReference type="Gene3D" id="3.30.70.270">
    <property type="match status" value="3"/>
</dbReference>
<name>A0ABY6LTS0_9ARAC</name>
<dbReference type="PROSITE" id="PS50994">
    <property type="entry name" value="INTEGRASE"/>
    <property type="match status" value="1"/>
</dbReference>
<dbReference type="Proteomes" id="UP001235939">
    <property type="component" value="Chromosome 22"/>
</dbReference>
<dbReference type="InterPro" id="IPR036397">
    <property type="entry name" value="RNaseH_sf"/>
</dbReference>
<evidence type="ECO:0000256" key="4">
    <source>
        <dbReference type="SAM" id="Phobius"/>
    </source>
</evidence>
<dbReference type="InterPro" id="IPR050951">
    <property type="entry name" value="Retrovirus_Pol_polyprotein"/>
</dbReference>
<evidence type="ECO:0000256" key="2">
    <source>
        <dbReference type="ARBA" id="ARBA00023268"/>
    </source>
</evidence>
<dbReference type="Gene3D" id="3.30.420.10">
    <property type="entry name" value="Ribonuclease H-like superfamily/Ribonuclease H"/>
    <property type="match status" value="1"/>
</dbReference>
<dbReference type="Pfam" id="PF17921">
    <property type="entry name" value="Integrase_H2C2"/>
    <property type="match status" value="2"/>
</dbReference>
<dbReference type="PANTHER" id="PTHR37984">
    <property type="entry name" value="PROTEIN CBG26694"/>
    <property type="match status" value="1"/>
</dbReference>
<dbReference type="Pfam" id="PF00665">
    <property type="entry name" value="rve"/>
    <property type="match status" value="1"/>
</dbReference>
<feature type="region of interest" description="Disordered" evidence="3">
    <location>
        <begin position="1258"/>
        <end position="1290"/>
    </location>
</feature>
<evidence type="ECO:0000256" key="1">
    <source>
        <dbReference type="ARBA" id="ARBA00012493"/>
    </source>
</evidence>
<protein>
    <recommendedName>
        <fullName evidence="1">RNA-directed DNA polymerase</fullName>
        <ecNumber evidence="1">2.7.7.49</ecNumber>
    </recommendedName>
</protein>
<accession>A0ABY6LTS0</accession>
<dbReference type="Pfam" id="PF00078">
    <property type="entry name" value="RVT_1"/>
    <property type="match status" value="1"/>
</dbReference>
<feature type="non-terminal residue" evidence="7">
    <location>
        <position position="2148"/>
    </location>
</feature>
<dbReference type="InterPro" id="IPR043502">
    <property type="entry name" value="DNA/RNA_pol_sf"/>
</dbReference>
<dbReference type="PANTHER" id="PTHR37984:SF5">
    <property type="entry name" value="PROTEIN NYNRIN-LIKE"/>
    <property type="match status" value="1"/>
</dbReference>
<feature type="compositionally biased region" description="Basic residues" evidence="3">
    <location>
        <begin position="1507"/>
        <end position="1520"/>
    </location>
</feature>
<sequence length="2148" mass="248407">MQNINPPEQFNFNNPNEWPNWIKRFERFRKASELKSKKEEEQVNALIYILGEKAEDALISFNLTEIEINNYETVVKKFEEHFIGKRNVIFERAQFNRRYQQDGEAVEEYIRVLHKMAENCNYGSLKEEMIRDRIVVGVKNLQLSEKLQLEPNLTLERAIQAACQTECVKQQQTILRSTTTQAANVDQVYEKKLPPRRFNSTNGKGDASKKSKFQKWSKPEKSGCIRCGASKFHPYKDCPAKEVKCHKCKKVGHFAKVCYNKTVGQVTQGDDYHFVGNIYENGQNSNDWKVYVKVDKIKILFKMDTGADVNIIPQEIYFKNFAHKKLCKPDIQLLGPRQVKLHVIGKFTALIEKDGRSIPGEIFVVPQLMQPLLSGKACESLNLIKRLQSIEKRNSLNPFEEYPKLFTGLGTLQGSYTIKLKDESQPHAIYTPRRIPIPLLNKTKEQLDQMVEKGVIEKVEQPTDWCAPMVIVPKPSSNDLRICVDLTALNKFVKREHYPIPSVEYTLAQMGGAKLFSKLDANSGFWQIPLSEESSSLTTFLTPFGRYRFKRLPFGISSAPEVFQRKMSNLLESQSGVNCHMDDIVIWGATQEEHDERLRCVLRKLQDSGMTLNKEKCIFSVKEIKFLGHLITERGVLPDPNKVQAIREFPSPSSISEVRRFLGMVNFTGKFIPDLSTILYPLNQLLVKRNDWRWDSAQEEAFEKVKKLLSTSPALTLFDPNLPTTVSADASSYGLGAVLLQKSEDGYQKAVAYASRTMSETEKRWAQIEKESLAIVWACERFQDYLMGNTFSIETDHKPLIPIFSTKNLDEMTPRIQRLRLRMMRYSYSIYHTPGKDIVVADALSRSPIKISHEKDLENEICSFVQQITSCPPFKDENMKEIWQYQNEERVCREIKDYCEKGWPTKNELSAEAKAFWCLRYEMSVIDGLLMRNSRIYIPKSLRSKVLNSLHEGHLGIEKCRGRARSSVWWPRISQEIGELVRNCPNCIEERSNPQQPLIVSDFPSRPWEKVGIDHFYLKGKYYLLIADYYSRFPELALLEDQTTHSTILHCKSIFARHGIPEEVRSDNGPQFGLEFKKFAKEYGFHHITSSPRFPQSNGFIESMVKNIKNQLKKGRDPYLSLLGYRTAPLENGYSPAELCMNRKLRTTVPTSPVQLQSRIPDLENLEMREKDQRHKKKTHFDIHHRARELPHLDKGTRVWVKDLRVPGVVLEDAGSPRSYIVNSPKGILRRNRFHLLPNPQGEKIDMEDEEMESPEMSQCFTSTGDNTTCDSEPRTFQRSPEPVKTRSGRVKTPTYVFPRDAAERDLASTETFDFSTPNEWPKWRKRFERYLVVSGMKKKEEADKIDLFMYLMGDRADDIFRTFKFEKEEEATKLDSVLKAFDSHFCVRKNIIYERAKFNSRIQEDREPVDEFISSLYKLADSCEFEGLHEQLIRDRLVVGVRDKALSERMQLDSELTLEKAVKMVRQQEAVRQQQVDLQRPSTSQKVNQVKFNSKKQSPKQQQQPSRKKEKSAKTRSRCPKCGGFTHREGQACRAEGQRCNLCSKTGHFANCCPDKQAKTAEVKAVSELDEEIGFLLEVSAVGDSSNLDDDEGECRRRWTAEIQVNGKKVKFKLDSQADVTCVPLCLFKKIMGQQRLVESDINIRAAEFSELQTVGMFISTLRNGNYEIQDNTIIPSTQNIEKIHATKQPHNRKTLRSFLKAVNAYKEFIPDHARLRTPLINLLKRDIMWVWDDESQKAFTNLKENLTTHPTLHLYQEGLPCQVYCNTSTFSITGVLKQVYPDGKTYTVQHFSRSLRSHERNYSDLELQCLAIVESVDNFRTCLMDRKFTILSDHPALQWLKEIKAPSGRLFRWRLRLSRYEYEVRSINGVQQYETGVGTRIPFCGFLDAPLIQSQQSSPPGKSRVTMDPNKLRTVSRKGVLKTIVPNSFTTRLLKSVHTQHHHPNISKMTRLISAQYYWQNMTQDIAKQVKTCPTCRFARRIDEYKQPARKNTDTGTQTKQNSYIKHKVHTTQTMPKLPHPRQRKDHTSQPKPITADISLIKPLTIKQENCKPDNQLNHITTLPKDIKQENYEPTNHLISTINKDQTNISESPVTKLWTNMGQYPIFHLIFILCLLVLPYNCIPILFIKYLFIYAMPDQKIFELQE</sequence>
<dbReference type="Gene3D" id="3.10.10.10">
    <property type="entry name" value="HIV Type 1 Reverse Transcriptase, subunit A, domain 1"/>
    <property type="match status" value="1"/>
</dbReference>
<keyword evidence="2" id="KW-0511">Multifunctional enzyme</keyword>
<dbReference type="InterPro" id="IPR000477">
    <property type="entry name" value="RT_dom"/>
</dbReference>
<keyword evidence="4" id="KW-0472">Membrane</keyword>
<evidence type="ECO:0000313" key="7">
    <source>
        <dbReference type="EMBL" id="UYV82920.1"/>
    </source>
</evidence>
<proteinExistence type="predicted"/>
<gene>
    <name evidence="7" type="ORF">LAZ67_22001389</name>
</gene>
<feature type="transmembrane region" description="Helical" evidence="4">
    <location>
        <begin position="2108"/>
        <end position="2134"/>
    </location>
</feature>
<dbReference type="EC" id="2.7.7.49" evidence="1"/>
<feature type="domain" description="Integrase catalytic" evidence="6">
    <location>
        <begin position="1003"/>
        <end position="1161"/>
    </location>
</feature>
<feature type="compositionally biased region" description="Polar residues" evidence="3">
    <location>
        <begin position="1259"/>
        <end position="1279"/>
    </location>
</feature>
<evidence type="ECO:0000259" key="6">
    <source>
        <dbReference type="PROSITE" id="PS50994"/>
    </source>
</evidence>
<dbReference type="EMBL" id="CP092884">
    <property type="protein sequence ID" value="UYV82920.1"/>
    <property type="molecule type" value="Genomic_DNA"/>
</dbReference>
<reference evidence="7 8" key="1">
    <citation type="submission" date="2022-03" db="EMBL/GenBank/DDBJ databases">
        <title>A chromosomal length assembly of Cordylochernes scorpioides.</title>
        <authorList>
            <person name="Zeh D."/>
            <person name="Zeh J."/>
        </authorList>
    </citation>
    <scope>NUCLEOTIDE SEQUENCE [LARGE SCALE GENOMIC DNA]</scope>
    <source>
        <strain evidence="7">IN4F17</strain>
        <tissue evidence="7">Whole Body</tissue>
    </source>
</reference>
<dbReference type="CDD" id="cd01647">
    <property type="entry name" value="RT_LTR"/>
    <property type="match status" value="1"/>
</dbReference>
<keyword evidence="4" id="KW-1133">Transmembrane helix</keyword>
<keyword evidence="4" id="KW-0812">Transmembrane</keyword>
<dbReference type="InterPro" id="IPR012337">
    <property type="entry name" value="RNaseH-like_sf"/>
</dbReference>